<protein>
    <recommendedName>
        <fullName evidence="6">Retrovirus-related Pol polyprotein from transposon TNT 1-94</fullName>
    </recommendedName>
</protein>
<dbReference type="PANTHER" id="PTHR11439">
    <property type="entry name" value="GAG-POL-RELATED RETROTRANSPOSON"/>
    <property type="match status" value="1"/>
</dbReference>
<dbReference type="PANTHER" id="PTHR11439:SF463">
    <property type="entry name" value="REVERSE TRANSCRIPTASE TY1_COPIA-TYPE DOMAIN-CONTAINING PROTEIN"/>
    <property type="match status" value="1"/>
</dbReference>
<feature type="region of interest" description="Disordered" evidence="1">
    <location>
        <begin position="146"/>
        <end position="169"/>
    </location>
</feature>
<evidence type="ECO:0000259" key="3">
    <source>
        <dbReference type="Pfam" id="PF25597"/>
    </source>
</evidence>
<feature type="domain" description="Reverse transcriptase Ty1/copia-type" evidence="2">
    <location>
        <begin position="218"/>
        <end position="462"/>
    </location>
</feature>
<feature type="domain" description="Retroviral polymerase SH3-like" evidence="3">
    <location>
        <begin position="59"/>
        <end position="121"/>
    </location>
</feature>
<evidence type="ECO:0000313" key="5">
    <source>
        <dbReference type="Proteomes" id="UP001418222"/>
    </source>
</evidence>
<gene>
    <name evidence="4" type="ORF">KSP39_PZI023850</name>
</gene>
<dbReference type="GO" id="GO:0003676">
    <property type="term" value="F:nucleic acid binding"/>
    <property type="evidence" value="ECO:0007669"/>
    <property type="project" value="InterPro"/>
</dbReference>
<dbReference type="SUPFAM" id="SSF53098">
    <property type="entry name" value="Ribonuclease H-like"/>
    <property type="match status" value="1"/>
</dbReference>
<evidence type="ECO:0000259" key="2">
    <source>
        <dbReference type="Pfam" id="PF07727"/>
    </source>
</evidence>
<dbReference type="CDD" id="cd09272">
    <property type="entry name" value="RNase_HI_RT_Ty1"/>
    <property type="match status" value="1"/>
</dbReference>
<dbReference type="Pfam" id="PF07727">
    <property type="entry name" value="RVT_2"/>
    <property type="match status" value="1"/>
</dbReference>
<dbReference type="InterPro" id="IPR036397">
    <property type="entry name" value="RNaseH_sf"/>
</dbReference>
<evidence type="ECO:0008006" key="6">
    <source>
        <dbReference type="Google" id="ProtNLM"/>
    </source>
</evidence>
<dbReference type="InterPro" id="IPR043502">
    <property type="entry name" value="DNA/RNA_pol_sf"/>
</dbReference>
<proteinExistence type="predicted"/>
<dbReference type="InterPro" id="IPR012337">
    <property type="entry name" value="RNaseH-like_sf"/>
</dbReference>
<dbReference type="AlphaFoldDB" id="A0AAP0FU88"/>
<comment type="caution">
    <text evidence="4">The sequence shown here is derived from an EMBL/GenBank/DDBJ whole genome shotgun (WGS) entry which is preliminary data.</text>
</comment>
<dbReference type="InterPro" id="IPR057670">
    <property type="entry name" value="SH3_retrovirus"/>
</dbReference>
<sequence length="717" mass="81974">MTRCMMNVKNIPHCYWGEAVNTAVYLLNRAPTRALFNSTPYELWYNRKPDISHLRIFGSLAYSLISAASRNKLESKGEKTILLGYNEESKAYRLYNPLTDKLIIARDVIIDEESEWVWENSLDQNSIQQVTSQETPLDIEIRAQPSLTEEGQHNDSSEDDSGSPLESSSPQKFRLVSDIYQDSNIAAIVIEPTNYKEAVKEELWRAAMEEELHVINKNKTWELAELPAHKTAIGLKWLFKIKHKEDGSVLKYKARLVAKGYAQKPDSDYFETFAPVARFESIRMLLALAAENNYHVYQLDVKSAFLNGEIKEEIYVQQPEGFVVPNESSKVYKLKKALYGLKQSPRAWNSKIDASLLRLGFTKTDYEPALYIRHTQDGLYISLCIYVDDLLITGSDAIGIATIKEKLQAEFEMTDLGHVKYFLGMQIARNNLGILITQTKYSDDLLIKFNMEAAKPASTPMAAGEKFMKEDGEEKVNEEEYRSLVGSLIYLTNTRPDIEFAVSIVSRFMHSPSIKHLAAAKRILRYIKGTRGYGLSYSREDTTKEGREIKEKEKRNKIYNLQGYSDSDWGGCFDDRRSTSGHIFFLNNMPISWSSRKQKTVALSSTEAEYVSLTEAAREGVWIKRMLEKIETTTEVKLKIKIDNTSAIALAYNPIFHNKTKHLELKWHYARELVSNGEVTLEYCPTKSQIADALTKGLATIQFEELRKKMRIINSLD</sequence>
<dbReference type="InterPro" id="IPR013103">
    <property type="entry name" value="RVT_2"/>
</dbReference>
<name>A0AAP0FU88_9ASPA</name>
<dbReference type="Gene3D" id="3.30.420.10">
    <property type="entry name" value="Ribonuclease H-like superfamily/Ribonuclease H"/>
    <property type="match status" value="1"/>
</dbReference>
<organism evidence="4 5">
    <name type="scientific">Platanthera zijinensis</name>
    <dbReference type="NCBI Taxonomy" id="2320716"/>
    <lineage>
        <taxon>Eukaryota</taxon>
        <taxon>Viridiplantae</taxon>
        <taxon>Streptophyta</taxon>
        <taxon>Embryophyta</taxon>
        <taxon>Tracheophyta</taxon>
        <taxon>Spermatophyta</taxon>
        <taxon>Magnoliopsida</taxon>
        <taxon>Liliopsida</taxon>
        <taxon>Asparagales</taxon>
        <taxon>Orchidaceae</taxon>
        <taxon>Orchidoideae</taxon>
        <taxon>Orchideae</taxon>
        <taxon>Orchidinae</taxon>
        <taxon>Platanthera</taxon>
    </lineage>
</organism>
<evidence type="ECO:0000256" key="1">
    <source>
        <dbReference type="SAM" id="MobiDB-lite"/>
    </source>
</evidence>
<keyword evidence="5" id="KW-1185">Reference proteome</keyword>
<evidence type="ECO:0000313" key="4">
    <source>
        <dbReference type="EMBL" id="KAK8914629.1"/>
    </source>
</evidence>
<accession>A0AAP0FU88</accession>
<reference evidence="4 5" key="1">
    <citation type="journal article" date="2022" name="Nat. Plants">
        <title>Genomes of leafy and leafless Platanthera orchids illuminate the evolution of mycoheterotrophy.</title>
        <authorList>
            <person name="Li M.H."/>
            <person name="Liu K.W."/>
            <person name="Li Z."/>
            <person name="Lu H.C."/>
            <person name="Ye Q.L."/>
            <person name="Zhang D."/>
            <person name="Wang J.Y."/>
            <person name="Li Y.F."/>
            <person name="Zhong Z.M."/>
            <person name="Liu X."/>
            <person name="Yu X."/>
            <person name="Liu D.K."/>
            <person name="Tu X.D."/>
            <person name="Liu B."/>
            <person name="Hao Y."/>
            <person name="Liao X.Y."/>
            <person name="Jiang Y.T."/>
            <person name="Sun W.H."/>
            <person name="Chen J."/>
            <person name="Chen Y.Q."/>
            <person name="Ai Y."/>
            <person name="Zhai J.W."/>
            <person name="Wu S.S."/>
            <person name="Zhou Z."/>
            <person name="Hsiao Y.Y."/>
            <person name="Wu W.L."/>
            <person name="Chen Y.Y."/>
            <person name="Lin Y.F."/>
            <person name="Hsu J.L."/>
            <person name="Li C.Y."/>
            <person name="Wang Z.W."/>
            <person name="Zhao X."/>
            <person name="Zhong W.Y."/>
            <person name="Ma X.K."/>
            <person name="Ma L."/>
            <person name="Huang J."/>
            <person name="Chen G.Z."/>
            <person name="Huang M.Z."/>
            <person name="Huang L."/>
            <person name="Peng D.H."/>
            <person name="Luo Y.B."/>
            <person name="Zou S.Q."/>
            <person name="Chen S.P."/>
            <person name="Lan S."/>
            <person name="Tsai W.C."/>
            <person name="Van de Peer Y."/>
            <person name="Liu Z.J."/>
        </authorList>
    </citation>
    <scope>NUCLEOTIDE SEQUENCE [LARGE SCALE GENOMIC DNA]</scope>
    <source>
        <strain evidence="4">Lor287</strain>
    </source>
</reference>
<dbReference type="SUPFAM" id="SSF56672">
    <property type="entry name" value="DNA/RNA polymerases"/>
    <property type="match status" value="1"/>
</dbReference>
<dbReference type="Proteomes" id="UP001418222">
    <property type="component" value="Unassembled WGS sequence"/>
</dbReference>
<dbReference type="Pfam" id="PF25597">
    <property type="entry name" value="SH3_retrovirus"/>
    <property type="match status" value="1"/>
</dbReference>
<dbReference type="EMBL" id="JBBWWQ010000021">
    <property type="protein sequence ID" value="KAK8914629.1"/>
    <property type="molecule type" value="Genomic_DNA"/>
</dbReference>